<reference evidence="2" key="1">
    <citation type="journal article" date="2019" name="Int. J. Syst. Evol. Microbiol.">
        <title>The Global Catalogue of Microorganisms (GCM) 10K type strain sequencing project: providing services to taxonomists for standard genome sequencing and annotation.</title>
        <authorList>
            <consortium name="The Broad Institute Genomics Platform"/>
            <consortium name="The Broad Institute Genome Sequencing Center for Infectious Disease"/>
            <person name="Wu L."/>
            <person name="Ma J."/>
        </authorList>
    </citation>
    <scope>NUCLEOTIDE SEQUENCE [LARGE SCALE GENOMIC DNA]</scope>
    <source>
        <strain evidence="2">LMG 29247</strain>
    </source>
</reference>
<proteinExistence type="predicted"/>
<accession>A0ABW4KVB9</accession>
<sequence>MTDMALSLQDQERVAQSQGWRERRIEVLDTAAGKVVVKGQRAPRHPARYRVLNALAGLLRAPWLKAAPMHGGARAQAVEASRLRALRAAGAPVPELLHVAGDHLVMQWLGDEHLGLLLQHQHPHALALWRDAADALLRLHAAGQYLSQGFARNMIVDARADPPRLAGVIDFEDDPLEVMTLPEAQARDWLAFLQSTLWTLPLAPAQIDAWLADVMRAERPEVRAEFLHACRQLGGLRHLPSSRRFGRDTVALQAVAAAAHRHARLAHTDSTV</sequence>
<organism evidence="1 2">
    <name type="scientific">Ottowia flava</name>
    <dbReference type="NCBI Taxonomy" id="2675430"/>
    <lineage>
        <taxon>Bacteria</taxon>
        <taxon>Pseudomonadati</taxon>
        <taxon>Pseudomonadota</taxon>
        <taxon>Betaproteobacteria</taxon>
        <taxon>Burkholderiales</taxon>
        <taxon>Comamonadaceae</taxon>
        <taxon>Ottowia</taxon>
    </lineage>
</organism>
<evidence type="ECO:0000313" key="2">
    <source>
        <dbReference type="Proteomes" id="UP001597304"/>
    </source>
</evidence>
<evidence type="ECO:0008006" key="3">
    <source>
        <dbReference type="Google" id="ProtNLM"/>
    </source>
</evidence>
<evidence type="ECO:0000313" key="1">
    <source>
        <dbReference type="EMBL" id="MFD1711171.1"/>
    </source>
</evidence>
<dbReference type="EMBL" id="JBHUEJ010000021">
    <property type="protein sequence ID" value="MFD1711171.1"/>
    <property type="molecule type" value="Genomic_DNA"/>
</dbReference>
<comment type="caution">
    <text evidence="1">The sequence shown here is derived from an EMBL/GenBank/DDBJ whole genome shotgun (WGS) entry which is preliminary data.</text>
</comment>
<dbReference type="InterPro" id="IPR011009">
    <property type="entry name" value="Kinase-like_dom_sf"/>
</dbReference>
<gene>
    <name evidence="1" type="ORF">ACFSF0_11165</name>
</gene>
<dbReference type="Proteomes" id="UP001597304">
    <property type="component" value="Unassembled WGS sequence"/>
</dbReference>
<name>A0ABW4KVB9_9BURK</name>
<keyword evidence="2" id="KW-1185">Reference proteome</keyword>
<dbReference type="SUPFAM" id="SSF56112">
    <property type="entry name" value="Protein kinase-like (PK-like)"/>
    <property type="match status" value="1"/>
</dbReference>
<protein>
    <recommendedName>
        <fullName evidence="3">Serine/threonine protein phosphatase</fullName>
    </recommendedName>
</protein>